<evidence type="ECO:0000313" key="2">
    <source>
        <dbReference type="Proteomes" id="UP001530400"/>
    </source>
</evidence>
<dbReference type="Proteomes" id="UP001530400">
    <property type="component" value="Unassembled WGS sequence"/>
</dbReference>
<protein>
    <submittedName>
        <fullName evidence="1">Uncharacterized protein</fullName>
    </submittedName>
</protein>
<dbReference type="EMBL" id="JALLPJ020000063">
    <property type="protein sequence ID" value="KAL3803779.1"/>
    <property type="molecule type" value="Genomic_DNA"/>
</dbReference>
<name>A0ABD3QU68_9STRA</name>
<organism evidence="1 2">
    <name type="scientific">Cyclotella atomus</name>
    <dbReference type="NCBI Taxonomy" id="382360"/>
    <lineage>
        <taxon>Eukaryota</taxon>
        <taxon>Sar</taxon>
        <taxon>Stramenopiles</taxon>
        <taxon>Ochrophyta</taxon>
        <taxon>Bacillariophyta</taxon>
        <taxon>Coscinodiscophyceae</taxon>
        <taxon>Thalassiosirophycidae</taxon>
        <taxon>Stephanodiscales</taxon>
        <taxon>Stephanodiscaceae</taxon>
        <taxon>Cyclotella</taxon>
    </lineage>
</organism>
<accession>A0ABD3QU68</accession>
<dbReference type="AlphaFoldDB" id="A0ABD3QU68"/>
<evidence type="ECO:0000313" key="1">
    <source>
        <dbReference type="EMBL" id="KAL3803779.1"/>
    </source>
</evidence>
<keyword evidence="2" id="KW-1185">Reference proteome</keyword>
<sequence length="393" mass="44066">MTHSIIDGTKQRREGKNPKCPSNLLWNLSSCTSTLLHIAGDSRYFESIATATKSYAESFQKSALPATTAAASDDINIVSLTTSADFFVLFNNSAITSWTRHIRNVQSITFIGRPADEEEFWDNMAIHYPQFPTDQSFNSSKNSSPIADGALPTVRWVNETKVHETVHGQKVKVCKHLIKLHVFELSTELGHGYIGDNILIVDSDTVWARNVTLFVNGSKVTYIGVDTGPCTGMDHILFTEAITAGPSSTNSSERAAVTHSPYLPTQHGLRVGHHHILFQRDVMIDLHHTIEHAWNETSLWRAANTCFKEHASYCAGRVAEYLLYFAFLENRYPERITMVPLKWTVDVMNSGVCDEEEMKCCEQREVLMKGCHDHRVEEYRASNGTVTGDMCCT</sequence>
<reference evidence="1 2" key="1">
    <citation type="submission" date="2024-10" db="EMBL/GenBank/DDBJ databases">
        <title>Updated reference genomes for cyclostephanoid diatoms.</title>
        <authorList>
            <person name="Roberts W.R."/>
            <person name="Alverson A.J."/>
        </authorList>
    </citation>
    <scope>NUCLEOTIDE SEQUENCE [LARGE SCALE GENOMIC DNA]</scope>
    <source>
        <strain evidence="1 2">AJA010-31</strain>
    </source>
</reference>
<proteinExistence type="predicted"/>
<gene>
    <name evidence="1" type="ORF">ACHAWO_002924</name>
</gene>
<comment type="caution">
    <text evidence="1">The sequence shown here is derived from an EMBL/GenBank/DDBJ whole genome shotgun (WGS) entry which is preliminary data.</text>
</comment>